<keyword evidence="1" id="KW-0472">Membrane</keyword>
<dbReference type="RefSeq" id="WP_283425363.1">
    <property type="nucleotide sequence ID" value="NZ_FXTY01000002.1"/>
</dbReference>
<dbReference type="InterPro" id="IPR025291">
    <property type="entry name" value="DUF4153"/>
</dbReference>
<keyword evidence="1" id="KW-1133">Transmembrane helix</keyword>
<evidence type="ECO:0000313" key="2">
    <source>
        <dbReference type="EMBL" id="SMP14228.1"/>
    </source>
</evidence>
<feature type="transmembrane region" description="Helical" evidence="1">
    <location>
        <begin position="278"/>
        <end position="301"/>
    </location>
</feature>
<feature type="transmembrane region" description="Helical" evidence="1">
    <location>
        <begin position="69"/>
        <end position="89"/>
    </location>
</feature>
<feature type="transmembrane region" description="Helical" evidence="1">
    <location>
        <begin position="214"/>
        <end position="236"/>
    </location>
</feature>
<gene>
    <name evidence="2" type="ORF">SAMN06265373_102643</name>
</gene>
<evidence type="ECO:0008006" key="4">
    <source>
        <dbReference type="Google" id="ProtNLM"/>
    </source>
</evidence>
<feature type="transmembrane region" description="Helical" evidence="1">
    <location>
        <begin position="248"/>
        <end position="266"/>
    </location>
</feature>
<feature type="transmembrane region" description="Helical" evidence="1">
    <location>
        <begin position="349"/>
        <end position="368"/>
    </location>
</feature>
<feature type="transmembrane region" description="Helical" evidence="1">
    <location>
        <begin position="142"/>
        <end position="162"/>
    </location>
</feature>
<evidence type="ECO:0000313" key="3">
    <source>
        <dbReference type="Proteomes" id="UP001157961"/>
    </source>
</evidence>
<organism evidence="2 3">
    <name type="scientific">Shimia sagamensis</name>
    <dbReference type="NCBI Taxonomy" id="1566352"/>
    <lineage>
        <taxon>Bacteria</taxon>
        <taxon>Pseudomonadati</taxon>
        <taxon>Pseudomonadota</taxon>
        <taxon>Alphaproteobacteria</taxon>
        <taxon>Rhodobacterales</taxon>
        <taxon>Roseobacteraceae</taxon>
    </lineage>
</organism>
<feature type="transmembrane region" description="Helical" evidence="1">
    <location>
        <begin position="104"/>
        <end position="122"/>
    </location>
</feature>
<reference evidence="2 3" key="1">
    <citation type="submission" date="2017-05" db="EMBL/GenBank/DDBJ databases">
        <authorList>
            <person name="Varghese N."/>
            <person name="Submissions S."/>
        </authorList>
    </citation>
    <scope>NUCLEOTIDE SEQUENCE [LARGE SCALE GENOMIC DNA]</scope>
    <source>
        <strain evidence="2 3">DSM 29734</strain>
    </source>
</reference>
<protein>
    <recommendedName>
        <fullName evidence="4">DUF4153 domain-containing protein</fullName>
    </recommendedName>
</protein>
<dbReference type="Proteomes" id="UP001157961">
    <property type="component" value="Unassembled WGS sequence"/>
</dbReference>
<dbReference type="EMBL" id="FXTY01000002">
    <property type="protein sequence ID" value="SMP14228.1"/>
    <property type="molecule type" value="Genomic_DNA"/>
</dbReference>
<proteinExistence type="predicted"/>
<evidence type="ECO:0000256" key="1">
    <source>
        <dbReference type="SAM" id="Phobius"/>
    </source>
</evidence>
<sequence>MHTQDGRTVTGRAEMAIVGAIAGLAIWALVDHLPDVITHPHVYLAVTSFVSGFFAVLLGLSGPYRVARAALPALWLSAVAALLLTWAGWRFETLDAFAEAAHPIMAWGVFISIGTPFAAALLRDHHSLRDYGHLFDVSWSILVRYSAGWLFAGLSWAVLFMSHALLEIVGLTIIEDIIDIDGVPFVITGFALGLGLSVVHEMREYLSPFLVLRLLRLLVPVVLVVVLVFVVAALAQNPGNLFGSLSRTATLLFVGLAMISLVSISIDRGDADAVRSRWMRLCTAALALLLPVIAGLAIYALSLRVAQYGWTPARLAAAATAAIVALYAVTYALAVVLRGPWMARIRQANILAAVVVFLVAAAWQTPMLNAELLSTRSQVARIENGTSDLADMALYELTHDWGKPGRAGVEQLKDGVAQTEDALQAALLRAETASSPWQFEQGQEGRGSDALAAQVYAHLTVVPEGETVDVEMLQAWPHFRLRDWAVQCAAQPDPGCVLLLGRFLPDDNTRQGMMFIPAQGQEYDVYSLYFSGETLSVGDFLTPIGGKEVTVTQVRSILQGRYEVAPSSRRSLWVGDLELFPDF</sequence>
<feature type="transmembrane region" description="Helical" evidence="1">
    <location>
        <begin position="182"/>
        <end position="202"/>
    </location>
</feature>
<feature type="transmembrane region" description="Helical" evidence="1">
    <location>
        <begin position="313"/>
        <end position="337"/>
    </location>
</feature>
<keyword evidence="1" id="KW-0812">Transmembrane</keyword>
<name>A0ABY1NP45_9RHOB</name>
<dbReference type="Pfam" id="PF13687">
    <property type="entry name" value="DUF4153"/>
    <property type="match status" value="1"/>
</dbReference>
<comment type="caution">
    <text evidence="2">The sequence shown here is derived from an EMBL/GenBank/DDBJ whole genome shotgun (WGS) entry which is preliminary data.</text>
</comment>
<accession>A0ABY1NP45</accession>
<keyword evidence="3" id="KW-1185">Reference proteome</keyword>
<feature type="transmembrane region" description="Helical" evidence="1">
    <location>
        <begin position="12"/>
        <end position="30"/>
    </location>
</feature>
<feature type="transmembrane region" description="Helical" evidence="1">
    <location>
        <begin position="42"/>
        <end position="62"/>
    </location>
</feature>